<evidence type="ECO:0000313" key="14">
    <source>
        <dbReference type="Proteomes" id="UP000310189"/>
    </source>
</evidence>
<comment type="similarity">
    <text evidence="12">Belongs to the phosphatidylserine decarboxylase family. PSD-B subfamily. Eukaryotic type I sub-subfamily.</text>
</comment>
<comment type="caution">
    <text evidence="13">The sequence shown here is derived from an EMBL/GenBank/DDBJ whole genome shotgun (WGS) entry which is preliminary data.</text>
</comment>
<dbReference type="PANTHER" id="PTHR10067:SF6">
    <property type="entry name" value="PHOSPHATIDYLSERINE DECARBOXYLASE PROENZYME, MITOCHONDRIAL"/>
    <property type="match status" value="1"/>
</dbReference>
<evidence type="ECO:0000256" key="2">
    <source>
        <dbReference type="ARBA" id="ARBA00022516"/>
    </source>
</evidence>
<dbReference type="NCBIfam" id="TIGR00163">
    <property type="entry name" value="PS_decarb"/>
    <property type="match status" value="1"/>
</dbReference>
<evidence type="ECO:0000256" key="4">
    <source>
        <dbReference type="ARBA" id="ARBA00022793"/>
    </source>
</evidence>
<keyword evidence="3 12" id="KW-0812">Transmembrane</keyword>
<keyword evidence="4 12" id="KW-0210">Decarboxylase</keyword>
<reference evidence="13 14" key="1">
    <citation type="submission" date="2019-03" db="EMBL/GenBank/DDBJ databases">
        <title>Sequencing 23 genomes of Wallemia ichthyophaga.</title>
        <authorList>
            <person name="Gostincar C."/>
        </authorList>
    </citation>
    <scope>NUCLEOTIDE SEQUENCE [LARGE SCALE GENOMIC DNA]</scope>
    <source>
        <strain evidence="13 14">EXF-5753</strain>
    </source>
</reference>
<organism evidence="13 14">
    <name type="scientific">Wallemia hederae</name>
    <dbReference type="NCBI Taxonomy" id="1540922"/>
    <lineage>
        <taxon>Eukaryota</taxon>
        <taxon>Fungi</taxon>
        <taxon>Dikarya</taxon>
        <taxon>Basidiomycota</taxon>
        <taxon>Wallemiomycotina</taxon>
        <taxon>Wallemiomycetes</taxon>
        <taxon>Wallemiales</taxon>
        <taxon>Wallemiaceae</taxon>
        <taxon>Wallemia</taxon>
    </lineage>
</organism>
<keyword evidence="5 12" id="KW-1133">Transmembrane helix</keyword>
<feature type="active site" description="Charge relay system; for autoendoproteolytic cleavage activity" evidence="12">
    <location>
        <position position="203"/>
    </location>
</feature>
<dbReference type="InterPro" id="IPR033661">
    <property type="entry name" value="PSD_type1_euk"/>
</dbReference>
<keyword evidence="12" id="KW-0865">Zymogen</keyword>
<comment type="catalytic activity">
    <reaction evidence="12">
        <text>a 1,2-diacyl-sn-glycero-3-phospho-L-serine + H(+) = a 1,2-diacyl-sn-glycero-3-phosphoethanolamine + CO2</text>
        <dbReference type="Rhea" id="RHEA:20828"/>
        <dbReference type="ChEBI" id="CHEBI:15378"/>
        <dbReference type="ChEBI" id="CHEBI:16526"/>
        <dbReference type="ChEBI" id="CHEBI:57262"/>
        <dbReference type="ChEBI" id="CHEBI:64612"/>
        <dbReference type="EC" id="4.1.1.65"/>
    </reaction>
</comment>
<dbReference type="OrthoDB" id="4330at2759"/>
<comment type="subcellular location">
    <molecule>Phosphatidylserine decarboxylase 1 beta chain</molecule>
    <subcellularLocation>
        <location evidence="12">Mitochondrion inner membrane</location>
        <topology evidence="12">Single-pass membrane protein</topology>
        <orientation evidence="12">Intermembrane side</orientation>
    </subcellularLocation>
</comment>
<feature type="active site" description="Charge relay system; for autoendoproteolytic cleavage activity" evidence="12">
    <location>
        <position position="360"/>
    </location>
</feature>
<gene>
    <name evidence="12" type="primary">PSD1</name>
    <name evidence="13" type="ORF">E3P99_03406</name>
</gene>
<dbReference type="InterPro" id="IPR033177">
    <property type="entry name" value="PSD-B"/>
</dbReference>
<dbReference type="Proteomes" id="UP000310189">
    <property type="component" value="Unassembled WGS sequence"/>
</dbReference>
<comment type="PTM">
    <text evidence="12">Is synthesized initially as an inactive proenzyme. Formation of the active enzyme involves a self-maturation process in which the active site pyruvoyl group is generated from an internal serine residue via an autocatalytic post-translational modification. Two non-identical subunits are generated from the proenzyme in this reaction, and the pyruvate is formed at the N-terminus of the alpha chain, which is derived from the carboxyl end of the proenzyme. The autoendoproteolytic cleavage occurs by a canonical serine protease mechanism, in which the side chain hydroxyl group of the serine supplies its oxygen atom to form the C-terminus of the beta chain, while the remainder of the serine residue undergoes an oxidative deamination to produce ammonia and the pyruvoyl prosthetic group on the alpha chain. During this reaction, the Ser that is part of the protease active site of the proenzyme becomes the pyruvoyl prosthetic group, which constitutes an essential element of the active site of the mature decarboxylase.</text>
</comment>
<feature type="site" description="Cleavage (non-hydrolytic); by autocatalysis" evidence="12">
    <location>
        <begin position="473"/>
        <end position="474"/>
    </location>
</feature>
<evidence type="ECO:0000256" key="3">
    <source>
        <dbReference type="ARBA" id="ARBA00022692"/>
    </source>
</evidence>
<evidence type="ECO:0000256" key="10">
    <source>
        <dbReference type="ARBA" id="ARBA00023264"/>
    </source>
</evidence>
<comment type="cofactor">
    <cofactor evidence="12">
        <name>pyruvate</name>
        <dbReference type="ChEBI" id="CHEBI:15361"/>
    </cofactor>
    <text evidence="12">Binds 1 pyruvoyl group covalently per subunit.</text>
</comment>
<evidence type="ECO:0000256" key="1">
    <source>
        <dbReference type="ARBA" id="ARBA00005189"/>
    </source>
</evidence>
<keyword evidence="10 12" id="KW-1208">Phospholipid metabolism</keyword>
<feature type="chain" id="PRO_5023234333" description="Phosphatidylserine decarboxylase 1 alpha chain" evidence="12">
    <location>
        <begin position="474"/>
        <end position="504"/>
    </location>
</feature>
<feature type="active site" description="Charge relay system; for autoendoproteolytic cleavage activity" evidence="12">
    <location>
        <position position="474"/>
    </location>
</feature>
<dbReference type="GO" id="GO:0004609">
    <property type="term" value="F:phosphatidylserine decarboxylase activity"/>
    <property type="evidence" value="ECO:0007669"/>
    <property type="project" value="UniProtKB-UniRule"/>
</dbReference>
<comment type="function">
    <text evidence="12">Catalyzes the formation of phosphatidylethanolamine (PtdEtn) from phosphatidylserine (PtdSer). Plays a central role in phospholipid metabolism and in the interorganelle trafficking of phosphatidylserine.</text>
</comment>
<comment type="pathway">
    <text evidence="12">Phospholipid metabolism; phosphatidylethanolamine biosynthesis; phosphatidylethanolamine from CDP-diacylglycerol: step 2/2.</text>
</comment>
<dbReference type="HAMAP" id="MF_03208">
    <property type="entry name" value="PS_decarb_PSD_B_type1_euk"/>
    <property type="match status" value="1"/>
</dbReference>
<dbReference type="GO" id="GO:0006646">
    <property type="term" value="P:phosphatidylethanolamine biosynthetic process"/>
    <property type="evidence" value="ECO:0007669"/>
    <property type="project" value="UniProtKB-UniRule"/>
</dbReference>
<keyword evidence="12" id="KW-0999">Mitochondrion inner membrane</keyword>
<dbReference type="Pfam" id="PF02666">
    <property type="entry name" value="PS_Dcarbxylase"/>
    <property type="match status" value="2"/>
</dbReference>
<dbReference type="GO" id="GO:0005743">
    <property type="term" value="C:mitochondrial inner membrane"/>
    <property type="evidence" value="ECO:0007669"/>
    <property type="project" value="UniProtKB-SubCell"/>
</dbReference>
<accession>A0A4T0FK44</accession>
<keyword evidence="11 12" id="KW-0670">Pyruvate</keyword>
<evidence type="ECO:0000256" key="5">
    <source>
        <dbReference type="ARBA" id="ARBA00022989"/>
    </source>
</evidence>
<dbReference type="UniPathway" id="UPA00558">
    <property type="reaction ID" value="UER00616"/>
</dbReference>
<sequence>MPLGYRMPARLRRKAGQTLNWIHPHTSPSPQRGRSFRFSARRWTGYRNADQKSEHFKQKLPLRYRLKMAWQDTPTKWYPLPIGIGAALLAFLSMRNRNWGTDEPQVVFDGQAMKLQGPWQVHVIGALPLRQLSRLWGYVNSFEIPIWARPTGFKLYSWIFGCNLDEITPEDLTLYPSLGVFFYRKLKPGVRPIAQSPLVSPADGTLLHFGTIENAQVEQVKGVTYSLDALLGLSNTSNDGSWLSYLKDDHAADPHEHVKHTEFANVNGIEYSLDELLGKQQKEGTTRDAAVEHDLSAAAISHDAKVAQELGRQVVAGGTDSDQDARNTPSKATSFGNIKPGNKLFFSVIYLAPGDYHRFHSPAAWVAEKRRHFAGDLFSVSPWMAKRLPNLFVLNERVALLGRWRHGFFSMTPVGATNVGSIILNFDKDLRTNVGRRPPRTGAYREADYARASRVLKGQPLEPGEEMGGFCLGSTVVMVFEAPEDYKFIGSPGDKVRVGEALMQ</sequence>
<dbReference type="PANTHER" id="PTHR10067">
    <property type="entry name" value="PHOSPHATIDYLSERINE DECARBOXYLASE"/>
    <property type="match status" value="1"/>
</dbReference>
<comment type="pathway">
    <text evidence="1">Lipid metabolism.</text>
</comment>
<feature type="modified residue" description="Pyruvic acid (Ser); by autocatalysis" evidence="12">
    <location>
        <position position="474"/>
    </location>
</feature>
<dbReference type="InterPro" id="IPR003817">
    <property type="entry name" value="PS_Dcarbxylase"/>
</dbReference>
<keyword evidence="7 12" id="KW-0472">Membrane</keyword>
<dbReference type="AlphaFoldDB" id="A0A4T0FK44"/>
<keyword evidence="9 12" id="KW-0456">Lyase</keyword>
<proteinExistence type="inferred from homology"/>
<feature type="active site" description="Schiff-base intermediate with substrate; via pyruvic acid; for decarboxylase activity" evidence="12">
    <location>
        <position position="474"/>
    </location>
</feature>
<keyword evidence="6 12" id="KW-0443">Lipid metabolism</keyword>
<keyword evidence="14" id="KW-1185">Reference proteome</keyword>
<feature type="topological domain" description="Mitochondrial intermembrane" evidence="12">
    <location>
        <begin position="97"/>
        <end position="504"/>
    </location>
</feature>
<evidence type="ECO:0000313" key="13">
    <source>
        <dbReference type="EMBL" id="TIA87076.1"/>
    </source>
</evidence>
<feature type="chain" id="PRO_5023234334" description="Phosphatidylserine decarboxylase 1 beta chain" evidence="12">
    <location>
        <begin position="1"/>
        <end position="473"/>
    </location>
</feature>
<dbReference type="GO" id="GO:0016540">
    <property type="term" value="P:protein autoprocessing"/>
    <property type="evidence" value="ECO:0007669"/>
    <property type="project" value="UniProtKB-UniRule"/>
</dbReference>
<evidence type="ECO:0000256" key="11">
    <source>
        <dbReference type="ARBA" id="ARBA00023317"/>
    </source>
</evidence>
<keyword evidence="12" id="KW-0496">Mitochondrion</keyword>
<keyword evidence="8 12" id="KW-0594">Phospholipid biosynthesis</keyword>
<evidence type="ECO:0000256" key="8">
    <source>
        <dbReference type="ARBA" id="ARBA00023209"/>
    </source>
</evidence>
<evidence type="ECO:0000256" key="6">
    <source>
        <dbReference type="ARBA" id="ARBA00023098"/>
    </source>
</evidence>
<dbReference type="EMBL" id="SPNW01000065">
    <property type="protein sequence ID" value="TIA87076.1"/>
    <property type="molecule type" value="Genomic_DNA"/>
</dbReference>
<evidence type="ECO:0000256" key="7">
    <source>
        <dbReference type="ARBA" id="ARBA00023136"/>
    </source>
</evidence>
<evidence type="ECO:0000256" key="12">
    <source>
        <dbReference type="HAMAP-Rule" id="MF_03208"/>
    </source>
</evidence>
<comment type="subunit">
    <text evidence="12">Heterodimer of a large membrane-associated beta subunit and a small pyruvoyl-containing alpha subunit.</text>
</comment>
<dbReference type="EC" id="4.1.1.65" evidence="12"/>
<evidence type="ECO:0000256" key="9">
    <source>
        <dbReference type="ARBA" id="ARBA00023239"/>
    </source>
</evidence>
<feature type="topological domain" description="Mitochondrial matrix" evidence="12">
    <location>
        <begin position="1"/>
        <end position="77"/>
    </location>
</feature>
<comment type="subcellular location">
    <molecule>Phosphatidylserine decarboxylase 1 alpha chain</molecule>
    <subcellularLocation>
        <location evidence="12">Mitochondrion inner membrane</location>
        <topology evidence="12">Peripheral membrane protein</topology>
        <orientation evidence="12">Intermembrane side</orientation>
    </subcellularLocation>
    <text evidence="12">Anchored to the mitochondrial inner membrane through its interaction with the integral membrane beta chain.</text>
</comment>
<name>A0A4T0FK44_9BASI</name>
<protein>
    <recommendedName>
        <fullName evidence="12">Phosphatidylserine decarboxylase proenzyme 1, mitochondrial</fullName>
        <ecNumber evidence="12">4.1.1.65</ecNumber>
    </recommendedName>
    <component>
        <recommendedName>
            <fullName evidence="12">Phosphatidylserine decarboxylase 1 beta chain</fullName>
        </recommendedName>
    </component>
    <component>
        <recommendedName>
            <fullName evidence="12">Phosphatidylserine decarboxylase 1 alpha chain</fullName>
        </recommendedName>
    </component>
</protein>
<keyword evidence="2 12" id="KW-0444">Lipid biosynthesis</keyword>